<accession>A0A8T0P6C1</accession>
<dbReference type="Proteomes" id="UP000823388">
    <property type="component" value="Chromosome 9K"/>
</dbReference>
<gene>
    <name evidence="2" type="ORF">PVAP13_9KG576500</name>
</gene>
<evidence type="ECO:0000313" key="2">
    <source>
        <dbReference type="EMBL" id="KAG2554866.1"/>
    </source>
</evidence>
<keyword evidence="3" id="KW-1185">Reference proteome</keyword>
<keyword evidence="1" id="KW-0812">Transmembrane</keyword>
<dbReference type="EMBL" id="CM029053">
    <property type="protein sequence ID" value="KAG2554866.1"/>
    <property type="molecule type" value="Genomic_DNA"/>
</dbReference>
<name>A0A8T0P6C1_PANVG</name>
<keyword evidence="1" id="KW-0472">Membrane</keyword>
<feature type="transmembrane region" description="Helical" evidence="1">
    <location>
        <begin position="122"/>
        <end position="144"/>
    </location>
</feature>
<organism evidence="2 3">
    <name type="scientific">Panicum virgatum</name>
    <name type="common">Blackwell switchgrass</name>
    <dbReference type="NCBI Taxonomy" id="38727"/>
    <lineage>
        <taxon>Eukaryota</taxon>
        <taxon>Viridiplantae</taxon>
        <taxon>Streptophyta</taxon>
        <taxon>Embryophyta</taxon>
        <taxon>Tracheophyta</taxon>
        <taxon>Spermatophyta</taxon>
        <taxon>Magnoliopsida</taxon>
        <taxon>Liliopsida</taxon>
        <taxon>Poales</taxon>
        <taxon>Poaceae</taxon>
        <taxon>PACMAD clade</taxon>
        <taxon>Panicoideae</taxon>
        <taxon>Panicodae</taxon>
        <taxon>Paniceae</taxon>
        <taxon>Panicinae</taxon>
        <taxon>Panicum</taxon>
        <taxon>Panicum sect. Hiantes</taxon>
    </lineage>
</organism>
<keyword evidence="1" id="KW-1133">Transmembrane helix</keyword>
<proteinExistence type="predicted"/>
<sequence>MWRILVIFFPDGKSHFPIYHKTKSKVRDVSVRIVQQPNNLHLSTYSETSTKDVSISYNLVSICCLMISRSRHKCQGNLMLLCSNLPLSLLFLLVFLVVVTSAMPLIYIFAVSPKINLFHRTMLHAVYFVNCLLIETSWFGSYLAD</sequence>
<evidence type="ECO:0000256" key="1">
    <source>
        <dbReference type="SAM" id="Phobius"/>
    </source>
</evidence>
<reference evidence="2" key="1">
    <citation type="submission" date="2020-05" db="EMBL/GenBank/DDBJ databases">
        <title>WGS assembly of Panicum virgatum.</title>
        <authorList>
            <person name="Lovell J.T."/>
            <person name="Jenkins J."/>
            <person name="Shu S."/>
            <person name="Juenger T.E."/>
            <person name="Schmutz J."/>
        </authorList>
    </citation>
    <scope>NUCLEOTIDE SEQUENCE</scope>
    <source>
        <strain evidence="2">AP13</strain>
    </source>
</reference>
<dbReference type="AlphaFoldDB" id="A0A8T0P6C1"/>
<feature type="transmembrane region" description="Helical" evidence="1">
    <location>
        <begin position="87"/>
        <end position="110"/>
    </location>
</feature>
<protein>
    <submittedName>
        <fullName evidence="2">Uncharacterized protein</fullName>
    </submittedName>
</protein>
<evidence type="ECO:0000313" key="3">
    <source>
        <dbReference type="Proteomes" id="UP000823388"/>
    </source>
</evidence>
<comment type="caution">
    <text evidence="2">The sequence shown here is derived from an EMBL/GenBank/DDBJ whole genome shotgun (WGS) entry which is preliminary data.</text>
</comment>